<dbReference type="InterPro" id="IPR040079">
    <property type="entry name" value="Glutathione_S-Trfase"/>
</dbReference>
<name>A0ABQ0A509_9GAMM</name>
<sequence>MKLYDLELSGNCYKVRLFSALAGIEIDIVPVDFMAGEHKKSPVIDLNPWGELPVLQDDDVVLRDSQAILVYLARKYGGNQWWPDSAAHQGEIVQWLSVASNEIQNGPCAARLVDKFGMQLNKERTLEVSDRILPLLESHLTNNEWLALNRPTIAECAVFPYVATAWEGGVDLTPYKAINSWMSRIKELPGYKSMPGIE</sequence>
<evidence type="ECO:0000259" key="1">
    <source>
        <dbReference type="PROSITE" id="PS50404"/>
    </source>
</evidence>
<dbReference type="PROSITE" id="PS50405">
    <property type="entry name" value="GST_CTER"/>
    <property type="match status" value="1"/>
</dbReference>
<dbReference type="InterPro" id="IPR010987">
    <property type="entry name" value="Glutathione-S-Trfase_C-like"/>
</dbReference>
<dbReference type="PANTHER" id="PTHR44051">
    <property type="entry name" value="GLUTATHIONE S-TRANSFERASE-RELATED"/>
    <property type="match status" value="1"/>
</dbReference>
<feature type="domain" description="GST N-terminal" evidence="1">
    <location>
        <begin position="1"/>
        <end position="80"/>
    </location>
</feature>
<dbReference type="SUPFAM" id="SSF47616">
    <property type="entry name" value="GST C-terminal domain-like"/>
    <property type="match status" value="1"/>
</dbReference>
<dbReference type="Pfam" id="PF00043">
    <property type="entry name" value="GST_C"/>
    <property type="match status" value="1"/>
</dbReference>
<dbReference type="Gene3D" id="3.40.30.10">
    <property type="entry name" value="Glutaredoxin"/>
    <property type="match status" value="1"/>
</dbReference>
<organism evidence="3 4">
    <name type="scientific">Sessilibacter corallicola</name>
    <dbReference type="NCBI Taxonomy" id="2904075"/>
    <lineage>
        <taxon>Bacteria</taxon>
        <taxon>Pseudomonadati</taxon>
        <taxon>Pseudomonadota</taxon>
        <taxon>Gammaproteobacteria</taxon>
        <taxon>Cellvibrionales</taxon>
        <taxon>Cellvibrionaceae</taxon>
        <taxon>Sessilibacter</taxon>
    </lineage>
</organism>
<dbReference type="InterPro" id="IPR036249">
    <property type="entry name" value="Thioredoxin-like_sf"/>
</dbReference>
<accession>A0ABQ0A509</accession>
<dbReference type="RefSeq" id="WP_353301531.1">
    <property type="nucleotide sequence ID" value="NZ_BAABWN010000001.1"/>
</dbReference>
<dbReference type="SFLD" id="SFLDS00019">
    <property type="entry name" value="Glutathione_Transferase_(cytos"/>
    <property type="match status" value="1"/>
</dbReference>
<dbReference type="Gene3D" id="1.20.1050.10">
    <property type="match status" value="1"/>
</dbReference>
<evidence type="ECO:0000259" key="2">
    <source>
        <dbReference type="PROSITE" id="PS50405"/>
    </source>
</evidence>
<dbReference type="CDD" id="cd03206">
    <property type="entry name" value="GST_C_7"/>
    <property type="match status" value="1"/>
</dbReference>
<dbReference type="Proteomes" id="UP001465153">
    <property type="component" value="Unassembled WGS sequence"/>
</dbReference>
<dbReference type="EMBL" id="BAABWN010000001">
    <property type="protein sequence ID" value="GAA6166650.1"/>
    <property type="molecule type" value="Genomic_DNA"/>
</dbReference>
<dbReference type="InterPro" id="IPR036282">
    <property type="entry name" value="Glutathione-S-Trfase_C_sf"/>
</dbReference>
<dbReference type="SUPFAM" id="SSF52833">
    <property type="entry name" value="Thioredoxin-like"/>
    <property type="match status" value="1"/>
</dbReference>
<dbReference type="CDD" id="cd03056">
    <property type="entry name" value="GST_N_4"/>
    <property type="match status" value="1"/>
</dbReference>
<dbReference type="InterPro" id="IPR004045">
    <property type="entry name" value="Glutathione_S-Trfase_N"/>
</dbReference>
<feature type="domain" description="GST C-terminal" evidence="2">
    <location>
        <begin position="85"/>
        <end position="198"/>
    </location>
</feature>
<evidence type="ECO:0000313" key="3">
    <source>
        <dbReference type="EMBL" id="GAA6166650.1"/>
    </source>
</evidence>
<dbReference type="PANTHER" id="PTHR44051:SF2">
    <property type="entry name" value="HYPOTHETICAL GLUTATHIONE S-TRANSFERASE LIKE PROTEIN"/>
    <property type="match status" value="1"/>
</dbReference>
<gene>
    <name evidence="3" type="ORF">NBRC116591_04600</name>
</gene>
<dbReference type="PROSITE" id="PS50404">
    <property type="entry name" value="GST_NTER"/>
    <property type="match status" value="1"/>
</dbReference>
<comment type="caution">
    <text evidence="3">The sequence shown here is derived from an EMBL/GenBank/DDBJ whole genome shotgun (WGS) entry which is preliminary data.</text>
</comment>
<dbReference type="SFLD" id="SFLDG00358">
    <property type="entry name" value="Main_(cytGST)"/>
    <property type="match status" value="1"/>
</dbReference>
<proteinExistence type="predicted"/>
<dbReference type="InterPro" id="IPR004046">
    <property type="entry name" value="GST_C"/>
</dbReference>
<evidence type="ECO:0000313" key="4">
    <source>
        <dbReference type="Proteomes" id="UP001465153"/>
    </source>
</evidence>
<keyword evidence="4" id="KW-1185">Reference proteome</keyword>
<protein>
    <submittedName>
        <fullName evidence="3">Glutathione S-transferase</fullName>
    </submittedName>
</protein>
<reference evidence="3 4" key="1">
    <citation type="submission" date="2024-04" db="EMBL/GenBank/DDBJ databases">
        <title>Draft genome sequence of Sessilibacter corallicola NBRC 116591.</title>
        <authorList>
            <person name="Miyakawa T."/>
            <person name="Kusuya Y."/>
            <person name="Miura T."/>
        </authorList>
    </citation>
    <scope>NUCLEOTIDE SEQUENCE [LARGE SCALE GENOMIC DNA]</scope>
    <source>
        <strain evidence="3 4">KU-00831-HH</strain>
    </source>
</reference>
<dbReference type="Pfam" id="PF13417">
    <property type="entry name" value="GST_N_3"/>
    <property type="match status" value="1"/>
</dbReference>